<organism evidence="14 15">
    <name type="scientific">Thiohalocapsa halophila</name>
    <dbReference type="NCBI Taxonomy" id="69359"/>
    <lineage>
        <taxon>Bacteria</taxon>
        <taxon>Pseudomonadati</taxon>
        <taxon>Pseudomonadota</taxon>
        <taxon>Gammaproteobacteria</taxon>
        <taxon>Chromatiales</taxon>
        <taxon>Chromatiaceae</taxon>
        <taxon>Thiohalocapsa</taxon>
    </lineage>
</organism>
<evidence type="ECO:0000256" key="7">
    <source>
        <dbReference type="ARBA" id="ARBA00022490"/>
    </source>
</evidence>
<dbReference type="PRINTS" id="PR00793">
    <property type="entry name" value="PROAMNOPTASE"/>
</dbReference>
<comment type="catalytic activity">
    <reaction evidence="1 11 12">
        <text>Release of N-terminal proline from a peptide.</text>
        <dbReference type="EC" id="3.4.11.5"/>
    </reaction>
</comment>
<proteinExistence type="inferred from homology"/>
<evidence type="ECO:0000313" key="14">
    <source>
        <dbReference type="EMBL" id="MBK1632001.1"/>
    </source>
</evidence>
<dbReference type="EC" id="3.4.11.5" evidence="4 11"/>
<keyword evidence="7 11" id="KW-0963">Cytoplasm</keyword>
<protein>
    <recommendedName>
        <fullName evidence="5 11">Proline iminopeptidase</fullName>
        <shortName evidence="11">PIP</shortName>
        <ecNumber evidence="4 11">3.4.11.5</ecNumber>
    </recommendedName>
    <alternativeName>
        <fullName evidence="10 11">Prolyl aminopeptidase</fullName>
    </alternativeName>
</protein>
<dbReference type="PANTHER" id="PTHR43722:SF1">
    <property type="entry name" value="PROLINE IMINOPEPTIDASE"/>
    <property type="match status" value="1"/>
</dbReference>
<evidence type="ECO:0000256" key="4">
    <source>
        <dbReference type="ARBA" id="ARBA00012568"/>
    </source>
</evidence>
<dbReference type="InterPro" id="IPR029058">
    <property type="entry name" value="AB_hydrolase_fold"/>
</dbReference>
<accession>A0ABS1CJ91</accession>
<dbReference type="RefSeq" id="WP_200239131.1">
    <property type="nucleotide sequence ID" value="NZ_NRRV01000037.1"/>
</dbReference>
<dbReference type="NCBIfam" id="TIGR01249">
    <property type="entry name" value="pro_imino_pep_1"/>
    <property type="match status" value="1"/>
</dbReference>
<evidence type="ECO:0000256" key="2">
    <source>
        <dbReference type="ARBA" id="ARBA00004496"/>
    </source>
</evidence>
<dbReference type="InterPro" id="IPR000073">
    <property type="entry name" value="AB_hydrolase_1"/>
</dbReference>
<evidence type="ECO:0000256" key="5">
    <source>
        <dbReference type="ARBA" id="ARBA00021843"/>
    </source>
</evidence>
<evidence type="ECO:0000259" key="13">
    <source>
        <dbReference type="Pfam" id="PF00561"/>
    </source>
</evidence>
<comment type="similarity">
    <text evidence="3 11 12">Belongs to the peptidase S33 family.</text>
</comment>
<feature type="domain" description="AB hydrolase-1" evidence="13">
    <location>
        <begin position="44"/>
        <end position="303"/>
    </location>
</feature>
<dbReference type="SUPFAM" id="SSF53474">
    <property type="entry name" value="alpha/beta-Hydrolases"/>
    <property type="match status" value="1"/>
</dbReference>
<dbReference type="GO" id="GO:0004177">
    <property type="term" value="F:aminopeptidase activity"/>
    <property type="evidence" value="ECO:0007669"/>
    <property type="project" value="UniProtKB-KW"/>
</dbReference>
<evidence type="ECO:0000256" key="9">
    <source>
        <dbReference type="ARBA" id="ARBA00022801"/>
    </source>
</evidence>
<keyword evidence="8 11" id="KW-0645">Protease</keyword>
<evidence type="ECO:0000256" key="1">
    <source>
        <dbReference type="ARBA" id="ARBA00001585"/>
    </source>
</evidence>
<evidence type="ECO:0000256" key="8">
    <source>
        <dbReference type="ARBA" id="ARBA00022670"/>
    </source>
</evidence>
<dbReference type="Proteomes" id="UP000748752">
    <property type="component" value="Unassembled WGS sequence"/>
</dbReference>
<gene>
    <name evidence="14" type="primary">pip</name>
    <name evidence="14" type="ORF">CKO31_14900</name>
</gene>
<dbReference type="InterPro" id="IPR002410">
    <property type="entry name" value="Peptidase_S33"/>
</dbReference>
<dbReference type="PIRSF" id="PIRSF006431">
    <property type="entry name" value="Pept_S33"/>
    <property type="match status" value="1"/>
</dbReference>
<keyword evidence="9 11" id="KW-0378">Hydrolase</keyword>
<reference evidence="14 15" key="1">
    <citation type="journal article" date="2020" name="Microorganisms">
        <title>Osmotic Adaptation and Compatible Solute Biosynthesis of Phototrophic Bacteria as Revealed from Genome Analyses.</title>
        <authorList>
            <person name="Imhoff J.F."/>
            <person name="Rahn T."/>
            <person name="Kunzel S."/>
            <person name="Keller A."/>
            <person name="Neulinger S.C."/>
        </authorList>
    </citation>
    <scope>NUCLEOTIDE SEQUENCE [LARGE SCALE GENOMIC DNA]</scope>
    <source>
        <strain evidence="14 15">DSM 6210</strain>
    </source>
</reference>
<evidence type="ECO:0000313" key="15">
    <source>
        <dbReference type="Proteomes" id="UP000748752"/>
    </source>
</evidence>
<keyword evidence="15" id="KW-1185">Reference proteome</keyword>
<comment type="subcellular location">
    <subcellularLocation>
        <location evidence="2 11">Cytoplasm</location>
    </subcellularLocation>
</comment>
<evidence type="ECO:0000256" key="6">
    <source>
        <dbReference type="ARBA" id="ARBA00022438"/>
    </source>
</evidence>
<dbReference type="InterPro" id="IPR005944">
    <property type="entry name" value="Pro_iminopeptidase"/>
</dbReference>
<dbReference type="EMBL" id="NRRV01000037">
    <property type="protein sequence ID" value="MBK1632001.1"/>
    <property type="molecule type" value="Genomic_DNA"/>
</dbReference>
<name>A0ABS1CJ91_9GAMM</name>
<evidence type="ECO:0000256" key="11">
    <source>
        <dbReference type="PIRNR" id="PIRNR006431"/>
    </source>
</evidence>
<evidence type="ECO:0000256" key="12">
    <source>
        <dbReference type="RuleBase" id="RU003421"/>
    </source>
</evidence>
<dbReference type="PRINTS" id="PR00111">
    <property type="entry name" value="ABHYDROLASE"/>
</dbReference>
<evidence type="ECO:0000256" key="3">
    <source>
        <dbReference type="ARBA" id="ARBA00010088"/>
    </source>
</evidence>
<keyword evidence="6 11" id="KW-0031">Aminopeptidase</keyword>
<evidence type="ECO:0000256" key="10">
    <source>
        <dbReference type="ARBA" id="ARBA00029605"/>
    </source>
</evidence>
<dbReference type="PANTHER" id="PTHR43722">
    <property type="entry name" value="PROLINE IMINOPEPTIDASE"/>
    <property type="match status" value="1"/>
</dbReference>
<sequence>MQDASRSDPLFPPVEPYAQHRLEVGAGHEIYVEECGSPDGLPAVFLHGGPGAGCGPTHRRFFDPSRWRLVLFDQRGSGRSTPHAGLEHNTTWDLVADMERIRTQLGIERWLVFGGSWGSTLALAYAEAHPQRVTALVLRGIFLCRPWEIQWFYQHGASLLFPDYWQDFLAPIPEAERSDLVHAYHRRLTGDDDAIMRRAAHAWSVWEGRCATLLPDAGVRSAFADERLALSLARIESHYFVNDAFLAPEQLLRDAQRLADIPGVIVHGRYDAICPVRSAWELHQAWPKADFRIIADAGHAAFEPGIAAALVEATQHFAQRLAGQG</sequence>
<dbReference type="Pfam" id="PF00561">
    <property type="entry name" value="Abhydrolase_1"/>
    <property type="match status" value="1"/>
</dbReference>
<comment type="caution">
    <text evidence="14">The sequence shown here is derived from an EMBL/GenBank/DDBJ whole genome shotgun (WGS) entry which is preliminary data.</text>
</comment>
<dbReference type="Gene3D" id="3.40.50.1820">
    <property type="entry name" value="alpha/beta hydrolase"/>
    <property type="match status" value="1"/>
</dbReference>